<reference evidence="2 3" key="1">
    <citation type="submission" date="2016-02" db="EMBL/GenBank/DDBJ databases">
        <authorList>
            <consortium name="Pathogen Informatics"/>
        </authorList>
    </citation>
    <scope>NUCLEOTIDE SEQUENCE [LARGE SCALE GENOMIC DNA]</scope>
    <source>
        <strain evidence="2 3">LSS99</strain>
    </source>
</reference>
<proteinExistence type="predicted"/>
<evidence type="ECO:0000313" key="3">
    <source>
        <dbReference type="Proteomes" id="UP000073388"/>
    </source>
</evidence>
<sequence>MIQLELKKLKRRKIFATLFLVCFISAIIQYIMGNMTYHGVKYGEDVGWFLKNGLTINSYYLFIPIFTLTGMELFLAEERNHTYNNILTTSVNKIKLIKAKISLMFIISISYSVMTLLLMILMEIKLNYYSFSLELCGQYLARYLIHGLISCIISATIVSMMLYYKQSLQTAVTVGFILSFIGVFISQLDMAYLYLVNGMFYLSNSIFSNGLERAISFLMILPVFALLFCYMSSYSKMS</sequence>
<feature type="transmembrane region" description="Helical" evidence="1">
    <location>
        <begin position="58"/>
        <end position="76"/>
    </location>
</feature>
<evidence type="ECO:0000256" key="1">
    <source>
        <dbReference type="SAM" id="Phobius"/>
    </source>
</evidence>
<feature type="transmembrane region" description="Helical" evidence="1">
    <location>
        <begin position="214"/>
        <end position="233"/>
    </location>
</feature>
<evidence type="ECO:0000313" key="2">
    <source>
        <dbReference type="EMBL" id="CYW00881.1"/>
    </source>
</evidence>
<feature type="transmembrane region" description="Helical" evidence="1">
    <location>
        <begin position="103"/>
        <end position="124"/>
    </location>
</feature>
<keyword evidence="1" id="KW-1133">Transmembrane helix</keyword>
<feature type="transmembrane region" description="Helical" evidence="1">
    <location>
        <begin position="144"/>
        <end position="164"/>
    </location>
</feature>
<dbReference type="EMBL" id="FIIX01000019">
    <property type="protein sequence ID" value="CYW00881.1"/>
    <property type="molecule type" value="Genomic_DNA"/>
</dbReference>
<gene>
    <name evidence="2" type="ORF">ERS132461_01052</name>
</gene>
<dbReference type="Proteomes" id="UP000073388">
    <property type="component" value="Unassembled WGS sequence"/>
</dbReference>
<dbReference type="Pfam" id="PF12730">
    <property type="entry name" value="ABC2_membrane_4"/>
    <property type="match status" value="1"/>
</dbReference>
<feature type="transmembrane region" description="Helical" evidence="1">
    <location>
        <begin position="171"/>
        <end position="194"/>
    </location>
</feature>
<keyword evidence="1" id="KW-0812">Transmembrane</keyword>
<dbReference type="RefSeq" id="WP_044753606.1">
    <property type="nucleotide sequence ID" value="NZ_CEIE01000015.1"/>
</dbReference>
<protein>
    <submittedName>
        <fullName evidence="2">Lantibiotic ABC transporter</fullName>
    </submittedName>
</protein>
<accession>A0A0Z8G4Y7</accession>
<name>A0A0Z8G4Y7_STRSU</name>
<dbReference type="AlphaFoldDB" id="A0A0Z8G4Y7"/>
<feature type="transmembrane region" description="Helical" evidence="1">
    <location>
        <begin position="14"/>
        <end position="32"/>
    </location>
</feature>
<keyword evidence="1" id="KW-0472">Membrane</keyword>
<organism evidence="2 3">
    <name type="scientific">Streptococcus suis</name>
    <dbReference type="NCBI Taxonomy" id="1307"/>
    <lineage>
        <taxon>Bacteria</taxon>
        <taxon>Bacillati</taxon>
        <taxon>Bacillota</taxon>
        <taxon>Bacilli</taxon>
        <taxon>Lactobacillales</taxon>
        <taxon>Streptococcaceae</taxon>
        <taxon>Streptococcus</taxon>
    </lineage>
</organism>